<keyword evidence="2" id="KW-1185">Reference proteome</keyword>
<reference evidence="1 2" key="1">
    <citation type="submission" date="2020-02" db="EMBL/GenBank/DDBJ databases">
        <authorList>
            <person name="Kim M.K."/>
        </authorList>
    </citation>
    <scope>NUCLEOTIDE SEQUENCE [LARGE SCALE GENOMIC DNA]</scope>
    <source>
        <strain evidence="1 2">BT327</strain>
    </source>
</reference>
<name>A0A6B3LRP7_9BACT</name>
<proteinExistence type="predicted"/>
<evidence type="ECO:0000313" key="2">
    <source>
        <dbReference type="Proteomes" id="UP000474777"/>
    </source>
</evidence>
<dbReference type="AlphaFoldDB" id="A0A6B3LRP7"/>
<protein>
    <submittedName>
        <fullName evidence="1">Uncharacterized protein</fullName>
    </submittedName>
</protein>
<gene>
    <name evidence="1" type="ORF">GXP69_12430</name>
</gene>
<comment type="caution">
    <text evidence="1">The sequence shown here is derived from an EMBL/GenBank/DDBJ whole genome shotgun (WGS) entry which is preliminary data.</text>
</comment>
<dbReference type="RefSeq" id="WP_163915395.1">
    <property type="nucleotide sequence ID" value="NZ_JAAGWD010000005.1"/>
</dbReference>
<accession>A0A6B3LRP7</accession>
<organism evidence="1 2">
    <name type="scientific">Pontibacter burrus</name>
    <dbReference type="NCBI Taxonomy" id="2704466"/>
    <lineage>
        <taxon>Bacteria</taxon>
        <taxon>Pseudomonadati</taxon>
        <taxon>Bacteroidota</taxon>
        <taxon>Cytophagia</taxon>
        <taxon>Cytophagales</taxon>
        <taxon>Hymenobacteraceae</taxon>
        <taxon>Pontibacter</taxon>
    </lineage>
</organism>
<dbReference type="Proteomes" id="UP000474777">
    <property type="component" value="Unassembled WGS sequence"/>
</dbReference>
<dbReference type="EMBL" id="JAAGWD010000005">
    <property type="protein sequence ID" value="NEM98503.1"/>
    <property type="molecule type" value="Genomic_DNA"/>
</dbReference>
<evidence type="ECO:0000313" key="1">
    <source>
        <dbReference type="EMBL" id="NEM98503.1"/>
    </source>
</evidence>
<sequence length="197" mass="22572">MFNKIKRVDYPIFQVVADGGMSVPLIGEGRFIPSVMIDIEDNVEVAELLKLHNHTPPGDTELQWSLPYTMFGKPKSVLLNIIFLKPMKMVFGIEFLMPNRHVVVDGIIHSRAFTLQVGKRGDKVSTIFRDESKQKTHGCVLIEVPNMDFDANWNKILFDLLKHKYKKNGVPKGKTSALAKEQIKKMREIWNIRNPLD</sequence>